<reference evidence="1" key="1">
    <citation type="submission" date="2017-09" db="EMBL/GenBank/DDBJ databases">
        <title>Complete Genome Sequence of ansamitocin-producing Bacterium Actinosynnema pretiosum X47.</title>
        <authorList>
            <person name="Cao G."/>
            <person name="Zong G."/>
            <person name="Zhong C."/>
            <person name="Fu J."/>
        </authorList>
    </citation>
    <scope>NUCLEOTIDE SEQUENCE [LARGE SCALE GENOMIC DNA]</scope>
    <source>
        <strain evidence="1">X47</strain>
    </source>
</reference>
<keyword evidence="2" id="KW-1185">Reference proteome</keyword>
<dbReference type="KEGG" id="apre:CNX65_25120"/>
<protein>
    <recommendedName>
        <fullName evidence="3">MuF-like minor capsid protein</fullName>
    </recommendedName>
</protein>
<proteinExistence type="predicted"/>
<gene>
    <name evidence="1" type="ORF">CNX65_25120</name>
</gene>
<organism evidence="1 2">
    <name type="scientific">Actinosynnema pretiosum</name>
    <dbReference type="NCBI Taxonomy" id="42197"/>
    <lineage>
        <taxon>Bacteria</taxon>
        <taxon>Bacillati</taxon>
        <taxon>Actinomycetota</taxon>
        <taxon>Actinomycetes</taxon>
        <taxon>Pseudonocardiales</taxon>
        <taxon>Pseudonocardiaceae</taxon>
        <taxon>Actinosynnema</taxon>
    </lineage>
</organism>
<dbReference type="AlphaFoldDB" id="A0A290ZAZ9"/>
<accession>A0A290ZAZ9</accession>
<dbReference type="EMBL" id="CP023445">
    <property type="protein sequence ID" value="ATE56152.1"/>
    <property type="molecule type" value="Genomic_DNA"/>
</dbReference>
<dbReference type="Proteomes" id="UP000218505">
    <property type="component" value="Chromosome"/>
</dbReference>
<sequence length="352" mass="37348">MMGLGGELLALGTEHYRRQQGLVYRATDLAERAWVDGSASWPDVAAVLAEAVMIAQTAAAGGAQDYVGAALTAQGVEAAFDGEVPAEAFGGLVDSALSLLDTLILAPVSVRARALDAGLPLAEAQRRAQLTVVTLVSTAVADAGRQAEGVAGIASPRTRGYVRMLVPPTCARCAVLAGRVYGRRTAFRRHHRCDCRHIPAAESAPDLTTSPRQYFDALSESEQDRVFTSAGAQAIRDGADIGQVVNARQGAYGLAGAGSRITPEEAAALREGRAAGRLRPVTVDGREVYVTTEGTTVRGLAGQRLAAEGLARLLGDRYRRATTPRLMPESIYELADDREHALRLLRRFGYLL</sequence>
<evidence type="ECO:0008006" key="3">
    <source>
        <dbReference type="Google" id="ProtNLM"/>
    </source>
</evidence>
<name>A0A290ZAZ9_9PSEU</name>
<evidence type="ECO:0000313" key="2">
    <source>
        <dbReference type="Proteomes" id="UP000218505"/>
    </source>
</evidence>
<evidence type="ECO:0000313" key="1">
    <source>
        <dbReference type="EMBL" id="ATE56152.1"/>
    </source>
</evidence>